<accession>A0ABQ3K1I7</accession>
<gene>
    <name evidence="2" type="ORF">GCM10017783_09870</name>
</gene>
<organism evidence="2 3">
    <name type="scientific">Deinococcus piscis</name>
    <dbReference type="NCBI Taxonomy" id="394230"/>
    <lineage>
        <taxon>Bacteria</taxon>
        <taxon>Thermotogati</taxon>
        <taxon>Deinococcota</taxon>
        <taxon>Deinococci</taxon>
        <taxon>Deinococcales</taxon>
        <taxon>Deinococcaceae</taxon>
        <taxon>Deinococcus</taxon>
    </lineage>
</organism>
<protein>
    <recommendedName>
        <fullName evidence="1">N-acetyltransferase domain-containing protein</fullName>
    </recommendedName>
</protein>
<dbReference type="InterPro" id="IPR016181">
    <property type="entry name" value="Acyl_CoA_acyltransferase"/>
</dbReference>
<dbReference type="Pfam" id="PF00583">
    <property type="entry name" value="Acetyltransf_1"/>
    <property type="match status" value="1"/>
</dbReference>
<sequence length="275" mass="29343">MPFQICAAAPVSLLRPLAELYGCSEEDLSPTAPQLGAAWTARNSADELLGLLALRFSSPAYGAEVMGGVWTEQERGEVALALLRSALAEQPLLYAYADETHWPVQALSDAGLSPVSAYLQRSGPLPQLHLEIPTGFRLLPLSEVSDPADRWAAQEGYSDLIGHTHVTAEATAPNAAGSDDTLGCLAYSPQGTAVGVCRVWQEADGISLTTPAVRPEARGIGLREAMLAWVCARARRRGLHHITLESWGDSEADQAWDAGLGLTLKVHTPIYAPAR</sequence>
<dbReference type="EMBL" id="BNAL01000008">
    <property type="protein sequence ID" value="GHF99782.1"/>
    <property type="molecule type" value="Genomic_DNA"/>
</dbReference>
<dbReference type="SUPFAM" id="SSF55729">
    <property type="entry name" value="Acyl-CoA N-acyltransferases (Nat)"/>
    <property type="match status" value="1"/>
</dbReference>
<evidence type="ECO:0000259" key="1">
    <source>
        <dbReference type="PROSITE" id="PS51186"/>
    </source>
</evidence>
<name>A0ABQ3K1I7_9DEIO</name>
<dbReference type="InterPro" id="IPR000182">
    <property type="entry name" value="GNAT_dom"/>
</dbReference>
<evidence type="ECO:0000313" key="2">
    <source>
        <dbReference type="EMBL" id="GHF99782.1"/>
    </source>
</evidence>
<dbReference type="Proteomes" id="UP000632154">
    <property type="component" value="Unassembled WGS sequence"/>
</dbReference>
<proteinExistence type="predicted"/>
<feature type="domain" description="N-acetyltransferase" evidence="1">
    <location>
        <begin position="128"/>
        <end position="275"/>
    </location>
</feature>
<evidence type="ECO:0000313" key="3">
    <source>
        <dbReference type="Proteomes" id="UP000632154"/>
    </source>
</evidence>
<dbReference type="CDD" id="cd04301">
    <property type="entry name" value="NAT_SF"/>
    <property type="match status" value="1"/>
</dbReference>
<dbReference type="PROSITE" id="PS51186">
    <property type="entry name" value="GNAT"/>
    <property type="match status" value="1"/>
</dbReference>
<comment type="caution">
    <text evidence="2">The sequence shown here is derived from an EMBL/GenBank/DDBJ whole genome shotgun (WGS) entry which is preliminary data.</text>
</comment>
<reference evidence="3" key="1">
    <citation type="journal article" date="2019" name="Int. J. Syst. Evol. Microbiol.">
        <title>The Global Catalogue of Microorganisms (GCM) 10K type strain sequencing project: providing services to taxonomists for standard genome sequencing and annotation.</title>
        <authorList>
            <consortium name="The Broad Institute Genomics Platform"/>
            <consortium name="The Broad Institute Genome Sequencing Center for Infectious Disease"/>
            <person name="Wu L."/>
            <person name="Ma J."/>
        </authorList>
    </citation>
    <scope>NUCLEOTIDE SEQUENCE [LARGE SCALE GENOMIC DNA]</scope>
    <source>
        <strain evidence="3">CGMCC 1.18439</strain>
    </source>
</reference>
<keyword evidence="3" id="KW-1185">Reference proteome</keyword>
<dbReference type="RefSeq" id="WP_189642563.1">
    <property type="nucleotide sequence ID" value="NZ_BNAL01000008.1"/>
</dbReference>
<dbReference type="Gene3D" id="3.40.630.30">
    <property type="match status" value="1"/>
</dbReference>